<sequence>MSVDINNLTGEETAEELEALLNNLGDVDISDDAAGTVINTGQTTADNLNGHIILYPIPRVMQSNKPDVFPLNPQLPKFFDSCQ</sequence>
<gene>
    <name evidence="1" type="ORF">D5071_13435</name>
</gene>
<accession>A0A419AUW9</accession>
<dbReference type="AlphaFoldDB" id="A0A419AUW9"/>
<evidence type="ECO:0000313" key="1">
    <source>
        <dbReference type="EMBL" id="RJL50578.1"/>
    </source>
</evidence>
<name>A0A419AUW9_PECCA</name>
<comment type="caution">
    <text evidence="1">The sequence shown here is derived from an EMBL/GenBank/DDBJ whole genome shotgun (WGS) entry which is preliminary data.</text>
</comment>
<dbReference type="EMBL" id="QZDH01000031">
    <property type="protein sequence ID" value="RJL50578.1"/>
    <property type="molecule type" value="Genomic_DNA"/>
</dbReference>
<evidence type="ECO:0000313" key="2">
    <source>
        <dbReference type="Proteomes" id="UP000283655"/>
    </source>
</evidence>
<dbReference type="Proteomes" id="UP000283655">
    <property type="component" value="Unassembled WGS sequence"/>
</dbReference>
<dbReference type="RefSeq" id="WP_119874060.1">
    <property type="nucleotide sequence ID" value="NZ_QZDH01000031.1"/>
</dbReference>
<proteinExistence type="predicted"/>
<protein>
    <submittedName>
        <fullName evidence="1">Uncharacterized protein</fullName>
    </submittedName>
</protein>
<reference evidence="1 2" key="1">
    <citation type="submission" date="2018-09" db="EMBL/GenBank/DDBJ databases">
        <title>Phylogenetic diversity of Pectobacterium and Dickeya strains causing blackleg disease of potato in Morocco.</title>
        <authorList>
            <person name="Oulghazi S."/>
            <person name="Moumni M."/>
            <person name="Faure D."/>
        </authorList>
    </citation>
    <scope>NUCLEOTIDE SEQUENCE [LARGE SCALE GENOMIC DNA]</scope>
    <source>
        <strain evidence="1 2">S1.15.11.2D</strain>
    </source>
</reference>
<organism evidence="1 2">
    <name type="scientific">Pectobacterium carotovorum</name>
    <name type="common">Erwinia carotovora</name>
    <dbReference type="NCBI Taxonomy" id="554"/>
    <lineage>
        <taxon>Bacteria</taxon>
        <taxon>Pseudomonadati</taxon>
        <taxon>Pseudomonadota</taxon>
        <taxon>Gammaproteobacteria</taxon>
        <taxon>Enterobacterales</taxon>
        <taxon>Pectobacteriaceae</taxon>
        <taxon>Pectobacterium</taxon>
    </lineage>
</organism>